<reference evidence="2" key="1">
    <citation type="submission" date="2022-12" db="EMBL/GenBank/DDBJ databases">
        <authorList>
            <person name="Petersen C."/>
        </authorList>
    </citation>
    <scope>NUCLEOTIDE SEQUENCE</scope>
    <source>
        <strain evidence="2">IBT 29495</strain>
    </source>
</reference>
<gene>
    <name evidence="2" type="ORF">N7463_002310</name>
</gene>
<dbReference type="OrthoDB" id="5326346at2759"/>
<sequence>MQIVHLHNPLKIPLLVKPLTYLEIHNGLPSTVTLFKFSTFRFELPEQSQPPPEEEAINSKEKEKKRKNERKYGEAQTTLEEYAAEEPAIEESAVEESAAEFGTLNYVRIQVSAKHLMFASSVFRKILTGRWKGSITYLQKGSVEITAESWDTEAFLILLRAIHAQYYYIPRKPTLAILAKVAVIADYYECKTALYIMKDIWIDNLVENIPGFFNFTLGSKDPFRLRYHEVTTGLLALDFRFLQMLLVRAGHF</sequence>
<dbReference type="EMBL" id="JAPWDS010000002">
    <property type="protein sequence ID" value="KAJ5512758.1"/>
    <property type="molecule type" value="Genomic_DNA"/>
</dbReference>
<dbReference type="InterPro" id="IPR011333">
    <property type="entry name" value="SKP1/BTB/POZ_sf"/>
</dbReference>
<accession>A0A9W9XZ68</accession>
<name>A0A9W9XZ68_9EURO</name>
<feature type="region of interest" description="Disordered" evidence="1">
    <location>
        <begin position="45"/>
        <end position="77"/>
    </location>
</feature>
<keyword evidence="3" id="KW-1185">Reference proteome</keyword>
<evidence type="ECO:0000313" key="3">
    <source>
        <dbReference type="Proteomes" id="UP001149954"/>
    </source>
</evidence>
<proteinExistence type="predicted"/>
<comment type="caution">
    <text evidence="2">The sequence shown here is derived from an EMBL/GenBank/DDBJ whole genome shotgun (WGS) entry which is preliminary data.</text>
</comment>
<organism evidence="2 3">
    <name type="scientific">Penicillium fimorum</name>
    <dbReference type="NCBI Taxonomy" id="1882269"/>
    <lineage>
        <taxon>Eukaryota</taxon>
        <taxon>Fungi</taxon>
        <taxon>Dikarya</taxon>
        <taxon>Ascomycota</taxon>
        <taxon>Pezizomycotina</taxon>
        <taxon>Eurotiomycetes</taxon>
        <taxon>Eurotiomycetidae</taxon>
        <taxon>Eurotiales</taxon>
        <taxon>Aspergillaceae</taxon>
        <taxon>Penicillium</taxon>
    </lineage>
</organism>
<dbReference type="Proteomes" id="UP001149954">
    <property type="component" value="Unassembled WGS sequence"/>
</dbReference>
<evidence type="ECO:0000256" key="1">
    <source>
        <dbReference type="SAM" id="MobiDB-lite"/>
    </source>
</evidence>
<evidence type="ECO:0000313" key="2">
    <source>
        <dbReference type="EMBL" id="KAJ5512758.1"/>
    </source>
</evidence>
<protein>
    <recommendedName>
        <fullName evidence="4">BTB domain-containing protein</fullName>
    </recommendedName>
</protein>
<reference evidence="2" key="2">
    <citation type="journal article" date="2023" name="IMA Fungus">
        <title>Comparative genomic study of the Penicillium genus elucidates a diverse pangenome and 15 lateral gene transfer events.</title>
        <authorList>
            <person name="Petersen C."/>
            <person name="Sorensen T."/>
            <person name="Nielsen M.R."/>
            <person name="Sondergaard T.E."/>
            <person name="Sorensen J.L."/>
            <person name="Fitzpatrick D.A."/>
            <person name="Frisvad J.C."/>
            <person name="Nielsen K.L."/>
        </authorList>
    </citation>
    <scope>NUCLEOTIDE SEQUENCE</scope>
    <source>
        <strain evidence="2">IBT 29495</strain>
    </source>
</reference>
<dbReference type="Gene3D" id="3.30.710.10">
    <property type="entry name" value="Potassium Channel Kv1.1, Chain A"/>
    <property type="match status" value="1"/>
</dbReference>
<evidence type="ECO:0008006" key="4">
    <source>
        <dbReference type="Google" id="ProtNLM"/>
    </source>
</evidence>
<dbReference type="AlphaFoldDB" id="A0A9W9XZ68"/>